<evidence type="ECO:0000256" key="2">
    <source>
        <dbReference type="SAM" id="Phobius"/>
    </source>
</evidence>
<keyword evidence="2" id="KW-0812">Transmembrane</keyword>
<feature type="region of interest" description="Disordered" evidence="1">
    <location>
        <begin position="1"/>
        <end position="28"/>
    </location>
</feature>
<dbReference type="AlphaFoldDB" id="K8EA31"/>
<evidence type="ECO:0000313" key="4">
    <source>
        <dbReference type="Proteomes" id="UP000198341"/>
    </source>
</evidence>
<feature type="compositionally biased region" description="Basic and acidic residues" evidence="1">
    <location>
        <begin position="1"/>
        <end position="12"/>
    </location>
</feature>
<dbReference type="KEGG" id="bpg:Bathy01g02620"/>
<name>K8EA31_9CHLO</name>
<evidence type="ECO:0000256" key="1">
    <source>
        <dbReference type="SAM" id="MobiDB-lite"/>
    </source>
</evidence>
<proteinExistence type="predicted"/>
<keyword evidence="2" id="KW-0472">Membrane</keyword>
<dbReference type="Proteomes" id="UP000198341">
    <property type="component" value="Chromosome 1"/>
</dbReference>
<protein>
    <submittedName>
        <fullName evidence="3">Uncharacterized protein</fullName>
    </submittedName>
</protein>
<accession>K8EA31</accession>
<organism evidence="3 4">
    <name type="scientific">Bathycoccus prasinos</name>
    <dbReference type="NCBI Taxonomy" id="41875"/>
    <lineage>
        <taxon>Eukaryota</taxon>
        <taxon>Viridiplantae</taxon>
        <taxon>Chlorophyta</taxon>
        <taxon>Mamiellophyceae</taxon>
        <taxon>Mamiellales</taxon>
        <taxon>Bathycoccaceae</taxon>
        <taxon>Bathycoccus</taxon>
    </lineage>
</organism>
<keyword evidence="4" id="KW-1185">Reference proteome</keyword>
<evidence type="ECO:0000313" key="3">
    <source>
        <dbReference type="EMBL" id="CCO14672.1"/>
    </source>
</evidence>
<keyword evidence="2" id="KW-1133">Transmembrane helix</keyword>
<reference evidence="3 4" key="1">
    <citation type="submission" date="2011-10" db="EMBL/GenBank/DDBJ databases">
        <authorList>
            <person name="Genoscope - CEA"/>
        </authorList>
    </citation>
    <scope>NUCLEOTIDE SEQUENCE [LARGE SCALE GENOMIC DNA]</scope>
    <source>
        <strain evidence="3 4">RCC 1105</strain>
    </source>
</reference>
<feature type="region of interest" description="Disordered" evidence="1">
    <location>
        <begin position="113"/>
        <end position="132"/>
    </location>
</feature>
<gene>
    <name evidence="3" type="ORF">Bathy01g02620</name>
</gene>
<feature type="transmembrane region" description="Helical" evidence="2">
    <location>
        <begin position="33"/>
        <end position="53"/>
    </location>
</feature>
<dbReference type="RefSeq" id="XP_007515793.1">
    <property type="nucleotide sequence ID" value="XM_007515731.1"/>
</dbReference>
<sequence length="445" mass="49801">MTTKNANEREHLLAPIQENEPFDRQPSTSSSKYTLFAISAALFALSTIGVAAVSKHALVTSSSSAQLGMMNPSKGFQKIEKAIENSFEVFNRADVHHDPSNSYNTFHQERYDTTTEHRTPLPTLGKKASSSDGPHVVTGAYKPLNEVYEPVLDVPVVFIALRDNDEDLWKVRRTIETLAGETRVNYEDLAETVSISQGIDAKKWPKDIANAEYAVKDIRKLFHKKVKDGTVFASDVKDFYQLMGLLKHIDTRKADGTLDQFSLDKGLSHHVGCLYAHLYQWQWVKDQGWPIAWIMESDGNKMTNVPFWAVQTLTENMPKEADVLFLQNFMREPGFEGPHFKSVGVKGPNGAFAKIDIYKMNTRASALSGLQSYVITQSFIKKAHNFIATYGADMVDAFTAGNMCAYKDWWNQADISKGEKPILNCFQALSKPIEVEGVKQTMVAG</sequence>
<dbReference type="OrthoDB" id="10361367at2759"/>
<dbReference type="GeneID" id="19017997"/>
<dbReference type="EMBL" id="FO082278">
    <property type="protein sequence ID" value="CCO14672.1"/>
    <property type="molecule type" value="Genomic_DNA"/>
</dbReference>